<dbReference type="AlphaFoldDB" id="Q17621"/>
<evidence type="ECO:0000313" key="4">
    <source>
        <dbReference type="Proteomes" id="UP000001940"/>
    </source>
</evidence>
<dbReference type="FunCoup" id="Q17621">
    <property type="interactions" value="14"/>
</dbReference>
<protein>
    <submittedName>
        <fullName evidence="3">Anaphase-promoting complex subunit 1</fullName>
    </submittedName>
</protein>
<dbReference type="PANTHER" id="PTHR36949">
    <property type="entry name" value="PROTEIN CBR-LIN-66"/>
    <property type="match status" value="1"/>
</dbReference>
<sequence length="489" mass="55257">MSLNVPITPDGTSRSGRRQLSVDDVLKTICSAGHYTVDIPINDFGKIVFLSPERGVIQTVDGEMCSFAIVDLRMNGVTDLTTVLRVGCVLKFFIIRQLDNTFIATNIGPVCGPASELIFYRRKEVFVVAPEYHYLLEKECIAFLRLFVIFLEHGTFSLSMSRILKELAKFNDHFLNEYLGSSDAKRRKFIECRTHWFQIGWNDVVKLQRPDVYDAIFILVSFVLRNGGVTTIENTFQLFQSDYMPQSFRQRTGSDLNSFVGFLNSHTWLFAVFPCHKYVSASRNLPYINYEAFTKGIKVLEKASGQHQCPMTSSFPVELSMTSLNSKVFSNGLEQTGPDQKSQLSKNGSPKIRFMENTTNNVTRLESANSISKRREVIMHPQHWYPVKNAPRSKQNSKQSLKMTSNKMLDLKGFSMNDPPKSRFAIANQNSEGRASPVQPKNTNPDVYRVRSSISSIGNSEDFRSFDSCSTSEVNDVLPGLSSPTRQGK</sequence>
<dbReference type="UCSC" id="C04B4.4">
    <property type="organism name" value="c. elegans"/>
</dbReference>
<dbReference type="PIR" id="T18905">
    <property type="entry name" value="T18905"/>
</dbReference>
<dbReference type="InParanoid" id="Q17621"/>
<feature type="compositionally biased region" description="Polar residues" evidence="1">
    <location>
        <begin position="330"/>
        <end position="348"/>
    </location>
</feature>
<dbReference type="STRING" id="6239.C04B4.4.1"/>
<dbReference type="CTD" id="182191"/>
<accession>Q17621</accession>
<dbReference type="EMBL" id="BX284606">
    <property type="protein sequence ID" value="CAA93528.2"/>
    <property type="molecule type" value="Genomic_DNA"/>
</dbReference>
<dbReference type="eggNOG" id="ENOG502SF1N">
    <property type="taxonomic scope" value="Eukaryota"/>
</dbReference>
<feature type="domain" description="Lin-66-like winged helix" evidence="2">
    <location>
        <begin position="129"/>
        <end position="208"/>
    </location>
</feature>
<proteinExistence type="predicted"/>
<dbReference type="GO" id="GO:0005737">
    <property type="term" value="C:cytoplasm"/>
    <property type="evidence" value="ECO:0000318"/>
    <property type="project" value="GO_Central"/>
</dbReference>
<feature type="region of interest" description="Disordered" evidence="1">
    <location>
        <begin position="330"/>
        <end position="353"/>
    </location>
</feature>
<name>Q17621_CAEEL</name>
<keyword evidence="4" id="KW-1185">Reference proteome</keyword>
<dbReference type="Proteomes" id="UP000001940">
    <property type="component" value="Chromosome X"/>
</dbReference>
<dbReference type="AGR" id="WB:WBGene00007292"/>
<dbReference type="GO" id="GO:0010629">
    <property type="term" value="P:negative regulation of gene expression"/>
    <property type="evidence" value="ECO:0000318"/>
    <property type="project" value="GO_Central"/>
</dbReference>
<dbReference type="PANTHER" id="PTHR36949:SF1">
    <property type="entry name" value="ANAPHASE-PROMOTING COMPLEX SUBUNIT 1-RELATED"/>
    <property type="match status" value="1"/>
</dbReference>
<dbReference type="PaxDb" id="6239-C04B4.4"/>
<evidence type="ECO:0000313" key="5">
    <source>
        <dbReference type="WormBase" id="C04B4.4"/>
    </source>
</evidence>
<dbReference type="RefSeq" id="NP_510051.2">
    <property type="nucleotide sequence ID" value="NM_077650.3"/>
</dbReference>
<dbReference type="WormBase" id="C04B4.4">
    <property type="protein sequence ID" value="CE47577"/>
    <property type="gene ID" value="WBGene00007292"/>
</dbReference>
<gene>
    <name evidence="3 5" type="ORF">C04B4.4</name>
    <name evidence="3" type="ORF">CELE_C04B4.4</name>
</gene>
<dbReference type="PhylomeDB" id="Q17621"/>
<evidence type="ECO:0000256" key="1">
    <source>
        <dbReference type="SAM" id="MobiDB-lite"/>
    </source>
</evidence>
<dbReference type="HOGENOM" id="CLU_558055_0_0_1"/>
<dbReference type="InterPro" id="IPR058991">
    <property type="entry name" value="Lin-66-like_WHD"/>
</dbReference>
<organism evidence="3 4">
    <name type="scientific">Caenorhabditis elegans</name>
    <dbReference type="NCBI Taxonomy" id="6239"/>
    <lineage>
        <taxon>Eukaryota</taxon>
        <taxon>Metazoa</taxon>
        <taxon>Ecdysozoa</taxon>
        <taxon>Nematoda</taxon>
        <taxon>Chromadorea</taxon>
        <taxon>Rhabditida</taxon>
        <taxon>Rhabditina</taxon>
        <taxon>Rhabditomorpha</taxon>
        <taxon>Rhabditoidea</taxon>
        <taxon>Rhabditidae</taxon>
        <taxon>Peloderinae</taxon>
        <taxon>Caenorhabditis</taxon>
    </lineage>
</organism>
<dbReference type="GeneID" id="182191"/>
<dbReference type="KEGG" id="cel:CELE_C04B4.4"/>
<reference evidence="3 4" key="1">
    <citation type="journal article" date="1998" name="Science">
        <title>Genome sequence of the nematode C. elegans: a platform for investigating biology.</title>
        <authorList>
            <consortium name="The C. elegans sequencing consortium"/>
            <person name="Sulson J.E."/>
            <person name="Waterston R."/>
        </authorList>
    </citation>
    <scope>NUCLEOTIDE SEQUENCE [LARGE SCALE GENOMIC DNA]</scope>
    <source>
        <strain evidence="3 4">Bristol N2</strain>
    </source>
</reference>
<dbReference type="Pfam" id="PF26288">
    <property type="entry name" value="WHD_lin-66"/>
    <property type="match status" value="1"/>
</dbReference>
<feature type="compositionally biased region" description="Polar residues" evidence="1">
    <location>
        <begin position="430"/>
        <end position="445"/>
    </location>
</feature>
<evidence type="ECO:0000259" key="2">
    <source>
        <dbReference type="Pfam" id="PF26288"/>
    </source>
</evidence>
<evidence type="ECO:0000313" key="3">
    <source>
        <dbReference type="EMBL" id="CAA93528.2"/>
    </source>
</evidence>
<feature type="region of interest" description="Disordered" evidence="1">
    <location>
        <begin position="430"/>
        <end position="489"/>
    </location>
</feature>